<dbReference type="SMART" id="SM00587">
    <property type="entry name" value="CHK"/>
    <property type="match status" value="1"/>
</dbReference>
<dbReference type="InterPro" id="IPR004119">
    <property type="entry name" value="EcKL"/>
</dbReference>
<feature type="domain" description="CHK kinase-like" evidence="1">
    <location>
        <begin position="56"/>
        <end position="248"/>
    </location>
</feature>
<evidence type="ECO:0000259" key="1">
    <source>
        <dbReference type="SMART" id="SM00587"/>
    </source>
</evidence>
<comment type="caution">
    <text evidence="2">The sequence shown here is derived from an EMBL/GenBank/DDBJ whole genome shotgun (WGS) entry which is preliminary data.</text>
</comment>
<protein>
    <recommendedName>
        <fullName evidence="1">CHK kinase-like domain-containing protein</fullName>
    </recommendedName>
</protein>
<gene>
    <name evidence="2" type="ORF">L9F63_025954</name>
</gene>
<dbReference type="InterPro" id="IPR015897">
    <property type="entry name" value="CHK_kinase-like"/>
</dbReference>
<dbReference type="PANTHER" id="PTHR11012">
    <property type="entry name" value="PROTEIN KINASE-LIKE DOMAIN-CONTAINING"/>
    <property type="match status" value="1"/>
</dbReference>
<dbReference type="Proteomes" id="UP001233999">
    <property type="component" value="Unassembled WGS sequence"/>
</dbReference>
<evidence type="ECO:0000313" key="2">
    <source>
        <dbReference type="EMBL" id="KAJ9574402.1"/>
    </source>
</evidence>
<evidence type="ECO:0000313" key="3">
    <source>
        <dbReference type="Proteomes" id="UP001233999"/>
    </source>
</evidence>
<keyword evidence="3" id="KW-1185">Reference proteome</keyword>
<dbReference type="PANTHER" id="PTHR11012:SF56">
    <property type="entry name" value="CHK KINASE-LIKE DOMAIN-CONTAINING PROTEIN-RELATED"/>
    <property type="match status" value="1"/>
</dbReference>
<accession>A0AAD7Z5Z6</accession>
<dbReference type="InterPro" id="IPR011009">
    <property type="entry name" value="Kinase-like_dom_sf"/>
</dbReference>
<proteinExistence type="predicted"/>
<reference evidence="2" key="1">
    <citation type="journal article" date="2023" name="IScience">
        <title>Live-bearing cockroach genome reveals convergent evolutionary mechanisms linked to viviparity in insects and beyond.</title>
        <authorList>
            <person name="Fouks B."/>
            <person name="Harrison M.C."/>
            <person name="Mikhailova A.A."/>
            <person name="Marchal E."/>
            <person name="English S."/>
            <person name="Carruthers M."/>
            <person name="Jennings E.C."/>
            <person name="Chiamaka E.L."/>
            <person name="Frigard R.A."/>
            <person name="Pippel M."/>
            <person name="Attardo G.M."/>
            <person name="Benoit J.B."/>
            <person name="Bornberg-Bauer E."/>
            <person name="Tobe S.S."/>
        </authorList>
    </citation>
    <scope>NUCLEOTIDE SEQUENCE</scope>
    <source>
        <strain evidence="2">Stay&amp;Tobe</strain>
    </source>
</reference>
<dbReference type="AlphaFoldDB" id="A0AAD7Z5Z6"/>
<dbReference type="Gene3D" id="3.90.1200.10">
    <property type="match status" value="1"/>
</dbReference>
<reference evidence="2" key="2">
    <citation type="submission" date="2023-05" db="EMBL/GenBank/DDBJ databases">
        <authorList>
            <person name="Fouks B."/>
        </authorList>
    </citation>
    <scope>NUCLEOTIDE SEQUENCE</scope>
    <source>
        <strain evidence="2">Stay&amp;Tobe</strain>
        <tissue evidence="2">Testes</tissue>
    </source>
</reference>
<name>A0AAD7Z5Z6_DIPPU</name>
<dbReference type="EMBL" id="JASPKZ010010352">
    <property type="protein sequence ID" value="KAJ9574402.1"/>
    <property type="molecule type" value="Genomic_DNA"/>
</dbReference>
<organism evidence="2 3">
    <name type="scientific">Diploptera punctata</name>
    <name type="common">Pacific beetle cockroach</name>
    <dbReference type="NCBI Taxonomy" id="6984"/>
    <lineage>
        <taxon>Eukaryota</taxon>
        <taxon>Metazoa</taxon>
        <taxon>Ecdysozoa</taxon>
        <taxon>Arthropoda</taxon>
        <taxon>Hexapoda</taxon>
        <taxon>Insecta</taxon>
        <taxon>Pterygota</taxon>
        <taxon>Neoptera</taxon>
        <taxon>Polyneoptera</taxon>
        <taxon>Dictyoptera</taxon>
        <taxon>Blattodea</taxon>
        <taxon>Blaberoidea</taxon>
        <taxon>Blaberidae</taxon>
        <taxon>Diplopterinae</taxon>
        <taxon>Diploptera</taxon>
    </lineage>
</organism>
<sequence length="326" mass="37294">MGQIISKANAFQKEIDVFNIVIPEAQKLLEECSDGKLQSYAPKCYYTDNGPPASVIIMEDLKVSGYRLSNLSGILDMKHSILAINTLAVHHAASVVLFAKHPERIQQFQSGLYDEEMAEYLKKMFNPTLRNLALEAGNWFECKGEVANKLHELTYHSAEYLNNSVKTDEKDFKVLAHQDVRLNNIMYTYSHNGEPTHAKFVDYQMSTWTSPAVDLSYFIIANASVEIVLKPEIMLEEYFKTLCETLATLGHDHLCPPKEYLYDQYDKRCKFGIIVGLVVRCFTIKQNSKVDSSGADSNKKNLSYFTDSYKKDMKKMLPYFVQRGWL</sequence>
<dbReference type="SUPFAM" id="SSF56112">
    <property type="entry name" value="Protein kinase-like (PK-like)"/>
    <property type="match status" value="1"/>
</dbReference>
<dbReference type="Pfam" id="PF02958">
    <property type="entry name" value="EcKL"/>
    <property type="match status" value="1"/>
</dbReference>